<feature type="domain" description="HTH arsR-type" evidence="4">
    <location>
        <begin position="238"/>
        <end position="306"/>
    </location>
</feature>
<dbReference type="InterPro" id="IPR036390">
    <property type="entry name" value="WH_DNA-bd_sf"/>
</dbReference>
<dbReference type="AlphaFoldDB" id="A0A1H5PS93"/>
<keyword evidence="2" id="KW-0238">DNA-binding</keyword>
<evidence type="ECO:0000259" key="4">
    <source>
        <dbReference type="SMART" id="SM00418"/>
    </source>
</evidence>
<keyword evidence="3" id="KW-0804">Transcription</keyword>
<dbReference type="InterPro" id="IPR036388">
    <property type="entry name" value="WH-like_DNA-bd_sf"/>
</dbReference>
<dbReference type="CDD" id="cd00090">
    <property type="entry name" value="HTH_ARSR"/>
    <property type="match status" value="1"/>
</dbReference>
<dbReference type="EMBL" id="FNUC01000004">
    <property type="protein sequence ID" value="SEF16753.1"/>
    <property type="molecule type" value="Genomic_DNA"/>
</dbReference>
<dbReference type="InterPro" id="IPR011991">
    <property type="entry name" value="ArsR-like_HTH"/>
</dbReference>
<keyword evidence="1" id="KW-0805">Transcription regulation</keyword>
<protein>
    <submittedName>
        <fullName evidence="5">Regulatory protein, arsR family</fullName>
    </submittedName>
</protein>
<organism evidence="5 6">
    <name type="scientific">Jiangella alba</name>
    <dbReference type="NCBI Taxonomy" id="561176"/>
    <lineage>
        <taxon>Bacteria</taxon>
        <taxon>Bacillati</taxon>
        <taxon>Actinomycetota</taxon>
        <taxon>Actinomycetes</taxon>
        <taxon>Jiangellales</taxon>
        <taxon>Jiangellaceae</taxon>
        <taxon>Jiangella</taxon>
    </lineage>
</organism>
<dbReference type="STRING" id="561176.SAMN04488561_5521"/>
<dbReference type="GO" id="GO:0003700">
    <property type="term" value="F:DNA-binding transcription factor activity"/>
    <property type="evidence" value="ECO:0007669"/>
    <property type="project" value="InterPro"/>
</dbReference>
<evidence type="ECO:0000313" key="6">
    <source>
        <dbReference type="Proteomes" id="UP000181980"/>
    </source>
</evidence>
<dbReference type="PANTHER" id="PTHR43132">
    <property type="entry name" value="ARSENICAL RESISTANCE OPERON REPRESSOR ARSR-RELATED"/>
    <property type="match status" value="1"/>
</dbReference>
<dbReference type="Pfam" id="PF19361">
    <property type="entry name" value="DUF5937"/>
    <property type="match status" value="1"/>
</dbReference>
<dbReference type="GO" id="GO:0003677">
    <property type="term" value="F:DNA binding"/>
    <property type="evidence" value="ECO:0007669"/>
    <property type="project" value="UniProtKB-KW"/>
</dbReference>
<gene>
    <name evidence="5" type="ORF">SAMN04488561_5521</name>
</gene>
<evidence type="ECO:0000256" key="2">
    <source>
        <dbReference type="ARBA" id="ARBA00023125"/>
    </source>
</evidence>
<dbReference type="InterPro" id="IPR045981">
    <property type="entry name" value="DUF5937"/>
</dbReference>
<dbReference type="OrthoDB" id="3460651at2"/>
<dbReference type="SUPFAM" id="SSF46785">
    <property type="entry name" value="Winged helix' DNA-binding domain"/>
    <property type="match status" value="1"/>
</dbReference>
<dbReference type="Pfam" id="PF01022">
    <property type="entry name" value="HTH_5"/>
    <property type="match status" value="1"/>
</dbReference>
<keyword evidence="6" id="KW-1185">Reference proteome</keyword>
<evidence type="ECO:0000313" key="5">
    <source>
        <dbReference type="EMBL" id="SEF16753.1"/>
    </source>
</evidence>
<dbReference type="InterPro" id="IPR051011">
    <property type="entry name" value="Metal_resp_trans_reg"/>
</dbReference>
<name>A0A1H5PS93_9ACTN</name>
<evidence type="ECO:0000256" key="1">
    <source>
        <dbReference type="ARBA" id="ARBA00023015"/>
    </source>
</evidence>
<accession>A0A1H5PS93</accession>
<evidence type="ECO:0000256" key="3">
    <source>
        <dbReference type="ARBA" id="ARBA00023163"/>
    </source>
</evidence>
<dbReference type="SMART" id="SM00418">
    <property type="entry name" value="HTH_ARSR"/>
    <property type="match status" value="1"/>
</dbReference>
<dbReference type="Proteomes" id="UP000181980">
    <property type="component" value="Unassembled WGS sequence"/>
</dbReference>
<sequence length="307" mass="32663">MLQLTFTAQDLSLTRFAFSPLWEVVASIRVLREPAAHALHLPWVKATRARLAGSGLDLRPLTARVPSDGRTLPGYLAPTPVTPTPELSDELVLLGATDPAIVDGGRAALDALVETVAAYWELALAPSWPRLRDLLEGDVRYRARRLAAGGAPELFADLDPAITWSGDTLAVRHVHVDETRRLSGRGLVLVPSAFLWPHVASKTEQPWQPVLRYPARGVATLWERGRPAAPDTLAGVVGRSRALLLAELDSPAATGELARRTGLTAGGVSQHLSALRAAGLVTSHRAGRVVLYARTALGDALLGGGGT</sequence>
<dbReference type="Gene3D" id="1.10.10.10">
    <property type="entry name" value="Winged helix-like DNA-binding domain superfamily/Winged helix DNA-binding domain"/>
    <property type="match status" value="1"/>
</dbReference>
<dbReference type="RefSeq" id="WP_069112392.1">
    <property type="nucleotide sequence ID" value="NZ_FNUC01000004.1"/>
</dbReference>
<reference evidence="6" key="1">
    <citation type="submission" date="2016-10" db="EMBL/GenBank/DDBJ databases">
        <authorList>
            <person name="Varghese N."/>
            <person name="Submissions S."/>
        </authorList>
    </citation>
    <scope>NUCLEOTIDE SEQUENCE [LARGE SCALE GENOMIC DNA]</scope>
    <source>
        <strain evidence="6">DSM 45237</strain>
    </source>
</reference>
<proteinExistence type="predicted"/>
<dbReference type="InterPro" id="IPR001845">
    <property type="entry name" value="HTH_ArsR_DNA-bd_dom"/>
</dbReference>
<dbReference type="PANTHER" id="PTHR43132:SF6">
    <property type="entry name" value="HTH-TYPE TRANSCRIPTIONAL REPRESSOR CZRA"/>
    <property type="match status" value="1"/>
</dbReference>